<evidence type="ECO:0000256" key="3">
    <source>
        <dbReference type="ARBA" id="ARBA00022670"/>
    </source>
</evidence>
<dbReference type="AlphaFoldDB" id="A0A8S1XVP0"/>
<evidence type="ECO:0000313" key="9">
    <source>
        <dbReference type="EMBL" id="CAD8205429.1"/>
    </source>
</evidence>
<keyword evidence="6" id="KW-0788">Thiol protease</keyword>
<dbReference type="PROSITE" id="PS00973">
    <property type="entry name" value="USP_2"/>
    <property type="match status" value="1"/>
</dbReference>
<evidence type="ECO:0000256" key="4">
    <source>
        <dbReference type="ARBA" id="ARBA00022786"/>
    </source>
</evidence>
<organism evidence="9 10">
    <name type="scientific">Paramecium octaurelia</name>
    <dbReference type="NCBI Taxonomy" id="43137"/>
    <lineage>
        <taxon>Eukaryota</taxon>
        <taxon>Sar</taxon>
        <taxon>Alveolata</taxon>
        <taxon>Ciliophora</taxon>
        <taxon>Intramacronucleata</taxon>
        <taxon>Oligohymenophorea</taxon>
        <taxon>Peniculida</taxon>
        <taxon>Parameciidae</taxon>
        <taxon>Paramecium</taxon>
    </lineage>
</organism>
<reference evidence="9" key="1">
    <citation type="submission" date="2021-01" db="EMBL/GenBank/DDBJ databases">
        <authorList>
            <consortium name="Genoscope - CEA"/>
            <person name="William W."/>
        </authorList>
    </citation>
    <scope>NUCLEOTIDE SEQUENCE</scope>
</reference>
<dbReference type="GO" id="GO:0061136">
    <property type="term" value="P:regulation of proteasomal protein catabolic process"/>
    <property type="evidence" value="ECO:0007669"/>
    <property type="project" value="TreeGrafter"/>
</dbReference>
<dbReference type="InterPro" id="IPR028889">
    <property type="entry name" value="USP"/>
</dbReference>
<evidence type="ECO:0000313" key="10">
    <source>
        <dbReference type="Proteomes" id="UP000683925"/>
    </source>
</evidence>
<evidence type="ECO:0000259" key="8">
    <source>
        <dbReference type="PROSITE" id="PS50235"/>
    </source>
</evidence>
<dbReference type="Proteomes" id="UP000683925">
    <property type="component" value="Unassembled WGS sequence"/>
</dbReference>
<dbReference type="EC" id="3.4.19.12" evidence="2"/>
<feature type="coiled-coil region" evidence="7">
    <location>
        <begin position="435"/>
        <end position="462"/>
    </location>
</feature>
<dbReference type="InterPro" id="IPR044635">
    <property type="entry name" value="UBP14-like"/>
</dbReference>
<dbReference type="PANTHER" id="PTHR43982">
    <property type="entry name" value="UBIQUITIN CARBOXYL-TERMINAL HYDROLASE"/>
    <property type="match status" value="1"/>
</dbReference>
<keyword evidence="4" id="KW-0833">Ubl conjugation pathway</keyword>
<accession>A0A8S1XVP0</accession>
<dbReference type="OrthoDB" id="2420415at2759"/>
<evidence type="ECO:0000256" key="6">
    <source>
        <dbReference type="ARBA" id="ARBA00022807"/>
    </source>
</evidence>
<evidence type="ECO:0000256" key="2">
    <source>
        <dbReference type="ARBA" id="ARBA00012759"/>
    </source>
</evidence>
<keyword evidence="10" id="KW-1185">Reference proteome</keyword>
<dbReference type="Pfam" id="PF00443">
    <property type="entry name" value="UCH"/>
    <property type="match status" value="1"/>
</dbReference>
<dbReference type="PANTHER" id="PTHR43982:SF6">
    <property type="entry name" value="UBIQUITIN CARBOXYL-TERMINAL HYDROLASE 2-RELATED"/>
    <property type="match status" value="1"/>
</dbReference>
<comment type="catalytic activity">
    <reaction evidence="1">
        <text>Thiol-dependent hydrolysis of ester, thioester, amide, peptide and isopeptide bonds formed by the C-terminal Gly of ubiquitin (a 76-residue protein attached to proteins as an intracellular targeting signal).</text>
        <dbReference type="EC" id="3.4.19.12"/>
    </reaction>
</comment>
<dbReference type="GO" id="GO:0070628">
    <property type="term" value="F:proteasome binding"/>
    <property type="evidence" value="ECO:0007669"/>
    <property type="project" value="TreeGrafter"/>
</dbReference>
<sequence length="926" mass="108972">MKKQIQKELIDQYTQMGFSVELIHMAWEVINAESEMMDTLITLSSQNQQMQQTSNKQDEEIQLTQALLDSYKTNQQTGSQKFEIISPEQRKRVDGIPCGLKNVGNTCYFNGLLQTYFFDCQFVKTIITFQIPQQIEQNKYGKSIQLVQNLQNLFISMIGSDKKYVDPSEVVKSICDEFGNVLPIGDQKDVGEFNLYFLSRVGEALTQAESQSSKVEDIYIESSPSILKQKSSVIHDEDIVSKLFLCKVFHQFQFEQGGIQQIRESTELFNYIPLDLKDGNLYDSFDNFIVNNIDDFKNDFNETVQAVKYNWIHSPPQKLSFQIQRVIYCKEKNDLIKQNDEFTFDEEIYLDRFLLENRVKYLETRIQNKEFKSKQKKIKLGQQQLAKFNDQHDLQDVLTNTIKFLEMQSVENNEHAANFGQSDQQAAIDQLQQFTQKVLRKKRQLQTQYDELENQIQASYNDLKKHKYLLQSILIHDGQANSGHYYTYIKDFRRETWFKFNDIHVGVETKEKVFQDAFGMKTGVNAYLLIYARIDIVKQELESQIRSYRISSEHGYLNDKYGSFLNYMQREQLAKENQLFYNEIEEYKSSRIIEKLIESYQIRFQFINEHYRNISSQVQQTTYKPLIMLNFPMFIKSKMTVLGKDSYENILKWAILDSALRDVNQDKSGIFGGQISEHFQNQIMVKFKAQFNEFKRPTDYLSTEEQNEFHKLTQEYIQYVAMASLASILLDLILKREFCMVLSVLHHFSMNAKQLDTHNYFYKMASNFQKLIPIIIICKMIPAQANVNLQELELLQAYLSFQHFRVEDQNFWDTQISIMMNAVCENHDEPYVQNIITKFEANIKDPNFINQIVQINDDIGVQQAALSASYDVYYWFPNVKQDVLFDKLVSGWNEMKAQFDPFIKIQQAHKQSHIPLMKQELENLIC</sequence>
<dbReference type="GO" id="GO:0043161">
    <property type="term" value="P:proteasome-mediated ubiquitin-dependent protein catabolic process"/>
    <property type="evidence" value="ECO:0007669"/>
    <property type="project" value="InterPro"/>
</dbReference>
<protein>
    <recommendedName>
        <fullName evidence="2">ubiquitinyl hydrolase 1</fullName>
        <ecNumber evidence="2">3.4.19.12</ecNumber>
    </recommendedName>
</protein>
<dbReference type="FunFam" id="3.90.70.10:FF:000172">
    <property type="entry name" value="Probable ubiquitin carboxyl-terminal hydrolase 2"/>
    <property type="match status" value="1"/>
</dbReference>
<dbReference type="PROSITE" id="PS50235">
    <property type="entry name" value="USP_3"/>
    <property type="match status" value="1"/>
</dbReference>
<dbReference type="GO" id="GO:0016579">
    <property type="term" value="P:protein deubiquitination"/>
    <property type="evidence" value="ECO:0007669"/>
    <property type="project" value="InterPro"/>
</dbReference>
<keyword evidence="3" id="KW-0645">Protease</keyword>
<keyword evidence="5" id="KW-0378">Hydrolase</keyword>
<feature type="domain" description="USP" evidence="8">
    <location>
        <begin position="98"/>
        <end position="534"/>
    </location>
</feature>
<proteinExistence type="predicted"/>
<dbReference type="GO" id="GO:0004843">
    <property type="term" value="F:cysteine-type deubiquitinase activity"/>
    <property type="evidence" value="ECO:0007669"/>
    <property type="project" value="UniProtKB-EC"/>
</dbReference>
<keyword evidence="7" id="KW-0175">Coiled coil</keyword>
<dbReference type="OMA" id="IQYVAMA"/>
<evidence type="ECO:0000256" key="1">
    <source>
        <dbReference type="ARBA" id="ARBA00000707"/>
    </source>
</evidence>
<comment type="caution">
    <text evidence="9">The sequence shown here is derived from an EMBL/GenBank/DDBJ whole genome shotgun (WGS) entry which is preliminary data.</text>
</comment>
<name>A0A8S1XVP0_PAROT</name>
<dbReference type="InterPro" id="IPR001394">
    <property type="entry name" value="Peptidase_C19_UCH"/>
</dbReference>
<dbReference type="EMBL" id="CAJJDP010000136">
    <property type="protein sequence ID" value="CAD8205429.1"/>
    <property type="molecule type" value="Genomic_DNA"/>
</dbReference>
<evidence type="ECO:0000256" key="5">
    <source>
        <dbReference type="ARBA" id="ARBA00022801"/>
    </source>
</evidence>
<dbReference type="InterPro" id="IPR018200">
    <property type="entry name" value="USP_CS"/>
</dbReference>
<gene>
    <name evidence="9" type="ORF">POCTA_138.1.T1350123</name>
</gene>
<evidence type="ECO:0000256" key="7">
    <source>
        <dbReference type="SAM" id="Coils"/>
    </source>
</evidence>